<dbReference type="InterPro" id="IPR036737">
    <property type="entry name" value="OmpA-like_sf"/>
</dbReference>
<dbReference type="PANTHER" id="PTHR30329:SF21">
    <property type="entry name" value="LIPOPROTEIN YIAD-RELATED"/>
    <property type="match status" value="1"/>
</dbReference>
<evidence type="ECO:0000256" key="6">
    <source>
        <dbReference type="SAM" id="SignalP"/>
    </source>
</evidence>
<dbReference type="SUPFAM" id="SSF103088">
    <property type="entry name" value="OmpA-like"/>
    <property type="match status" value="1"/>
</dbReference>
<sequence length="465" mass="52297">MKKQMIITVLLSGLILQLCGCATGFRPFTPTDLNDKYDMEKYIQKTDHLYVILDASGSMAYMWKYRDKYTHAKEILSYMNQTLPEIPLSCCVRSFGKKLWTLDSETTQVYQSDQYRTSEFEQALNKIDWPSGKTLLAQSLNLAEEYLKSKSGKIAILIVSDGKDIDDNSMDTIKSMKSSLGDRLFVYGIHVGDDSDGYVFLDQLAKQANGFAEKVDNIDTPDPMAEFVNRIFYEEFVDTDKDGIADKNDSCPDTPEKITVDKRGCPFDSDQDSVYDYLDQCRKTPTGVVVDTKGCPVDTDEDGVPDYLDICAKTPKGSPVDNKGCVIDGDSDGVFDHLDQCERTPKGARVDESGCWIIQIINFNTNKNNIQSAIYPYLEEIAKVLNLNPSMRLGIYGHTDSVGRASYNLKLSKKRAHAVANELLKMGLSKSRFIIDGFGESRPIATNKTKEGRARNRRTEIKIIW</sequence>
<feature type="domain" description="VWFA" evidence="7">
    <location>
        <begin position="48"/>
        <end position="231"/>
    </location>
</feature>
<dbReference type="AlphaFoldDB" id="A0A1V1PGG3"/>
<dbReference type="CDD" id="cd00198">
    <property type="entry name" value="vWFA"/>
    <property type="match status" value="1"/>
</dbReference>
<organism evidence="9 10">
    <name type="scientific">Candidatus Magnetoglobus multicellularis str. Araruama</name>
    <dbReference type="NCBI Taxonomy" id="890399"/>
    <lineage>
        <taxon>Bacteria</taxon>
        <taxon>Pseudomonadati</taxon>
        <taxon>Thermodesulfobacteriota</taxon>
        <taxon>Desulfobacteria</taxon>
        <taxon>Desulfobacterales</taxon>
        <taxon>Desulfobacteraceae</taxon>
        <taxon>Candidatus Magnetoglobus</taxon>
    </lineage>
</organism>
<dbReference type="InterPro" id="IPR003367">
    <property type="entry name" value="Thrombospondin_3-like_rpt"/>
</dbReference>
<dbReference type="InterPro" id="IPR028974">
    <property type="entry name" value="TSP_type-3_rpt"/>
</dbReference>
<comment type="subcellular location">
    <subcellularLocation>
        <location evidence="1">Cell outer membrane</location>
    </subcellularLocation>
</comment>
<dbReference type="InterPro" id="IPR050330">
    <property type="entry name" value="Bact_OuterMem_StrucFunc"/>
</dbReference>
<protein>
    <submittedName>
        <fullName evidence="9">OmpA-OmpF porin, OOP family</fullName>
    </submittedName>
</protein>
<reference evidence="10" key="1">
    <citation type="submission" date="2012-11" db="EMBL/GenBank/DDBJ databases">
        <authorList>
            <person name="Lucero-Rivera Y.E."/>
            <person name="Tovar-Ramirez D."/>
        </authorList>
    </citation>
    <scope>NUCLEOTIDE SEQUENCE [LARGE SCALE GENOMIC DNA]</scope>
    <source>
        <strain evidence="10">Araruama</strain>
    </source>
</reference>
<keyword evidence="3 5" id="KW-0472">Membrane</keyword>
<dbReference type="EMBL" id="ATBP01000034">
    <property type="protein sequence ID" value="ETR73878.1"/>
    <property type="molecule type" value="Genomic_DNA"/>
</dbReference>
<dbReference type="GO" id="GO:0007155">
    <property type="term" value="P:cell adhesion"/>
    <property type="evidence" value="ECO:0007669"/>
    <property type="project" value="InterPro"/>
</dbReference>
<gene>
    <name evidence="9" type="ORF">OMM_00629</name>
</gene>
<evidence type="ECO:0000256" key="1">
    <source>
        <dbReference type="ARBA" id="ARBA00004442"/>
    </source>
</evidence>
<keyword evidence="2 6" id="KW-0732">Signal</keyword>
<evidence type="ECO:0000256" key="2">
    <source>
        <dbReference type="ARBA" id="ARBA00022729"/>
    </source>
</evidence>
<dbReference type="Gene3D" id="3.30.1330.60">
    <property type="entry name" value="OmpA-like domain"/>
    <property type="match status" value="1"/>
</dbReference>
<dbReference type="Pfam" id="PF00691">
    <property type="entry name" value="OmpA"/>
    <property type="match status" value="1"/>
</dbReference>
<dbReference type="GO" id="GO:0005509">
    <property type="term" value="F:calcium ion binding"/>
    <property type="evidence" value="ECO:0007669"/>
    <property type="project" value="InterPro"/>
</dbReference>
<dbReference type="PROSITE" id="PS51123">
    <property type="entry name" value="OMPA_2"/>
    <property type="match status" value="1"/>
</dbReference>
<evidence type="ECO:0000259" key="7">
    <source>
        <dbReference type="PROSITE" id="PS50234"/>
    </source>
</evidence>
<dbReference type="Pfam" id="PF00092">
    <property type="entry name" value="VWA"/>
    <property type="match status" value="1"/>
</dbReference>
<accession>A0A1V1PGG3</accession>
<dbReference type="SUPFAM" id="SSF53300">
    <property type="entry name" value="vWA-like"/>
    <property type="match status" value="1"/>
</dbReference>
<dbReference type="SUPFAM" id="SSF103647">
    <property type="entry name" value="TSP type-3 repeat"/>
    <property type="match status" value="1"/>
</dbReference>
<dbReference type="InterPro" id="IPR002035">
    <property type="entry name" value="VWF_A"/>
</dbReference>
<evidence type="ECO:0000256" key="3">
    <source>
        <dbReference type="ARBA" id="ARBA00023136"/>
    </source>
</evidence>
<keyword evidence="4" id="KW-0998">Cell outer membrane</keyword>
<dbReference type="Proteomes" id="UP000189670">
    <property type="component" value="Unassembled WGS sequence"/>
</dbReference>
<evidence type="ECO:0000259" key="8">
    <source>
        <dbReference type="PROSITE" id="PS51123"/>
    </source>
</evidence>
<name>A0A1V1PGG3_9BACT</name>
<dbReference type="GO" id="GO:0009279">
    <property type="term" value="C:cell outer membrane"/>
    <property type="evidence" value="ECO:0007669"/>
    <property type="project" value="UniProtKB-SubCell"/>
</dbReference>
<feature type="signal peptide" evidence="6">
    <location>
        <begin position="1"/>
        <end position="24"/>
    </location>
</feature>
<dbReference type="CDD" id="cd07185">
    <property type="entry name" value="OmpA_C-like"/>
    <property type="match status" value="1"/>
</dbReference>
<evidence type="ECO:0000256" key="4">
    <source>
        <dbReference type="ARBA" id="ARBA00023237"/>
    </source>
</evidence>
<evidence type="ECO:0000313" key="9">
    <source>
        <dbReference type="EMBL" id="ETR73878.1"/>
    </source>
</evidence>
<proteinExistence type="predicted"/>
<dbReference type="InterPro" id="IPR036465">
    <property type="entry name" value="vWFA_dom_sf"/>
</dbReference>
<feature type="domain" description="OmpA-like" evidence="8">
    <location>
        <begin position="350"/>
        <end position="465"/>
    </location>
</feature>
<comment type="caution">
    <text evidence="9">The sequence shown here is derived from an EMBL/GenBank/DDBJ whole genome shotgun (WGS) entry which is preliminary data.</text>
</comment>
<evidence type="ECO:0000313" key="10">
    <source>
        <dbReference type="Proteomes" id="UP000189670"/>
    </source>
</evidence>
<dbReference type="Gene3D" id="3.40.50.410">
    <property type="entry name" value="von Willebrand factor, type A domain"/>
    <property type="match status" value="1"/>
</dbReference>
<dbReference type="InterPro" id="IPR006665">
    <property type="entry name" value="OmpA-like"/>
</dbReference>
<dbReference type="PROSITE" id="PS50234">
    <property type="entry name" value="VWFA"/>
    <property type="match status" value="1"/>
</dbReference>
<evidence type="ECO:0000256" key="5">
    <source>
        <dbReference type="PROSITE-ProRule" id="PRU00473"/>
    </source>
</evidence>
<dbReference type="PANTHER" id="PTHR30329">
    <property type="entry name" value="STATOR ELEMENT OF FLAGELLAR MOTOR COMPLEX"/>
    <property type="match status" value="1"/>
</dbReference>
<dbReference type="SMART" id="SM00327">
    <property type="entry name" value="VWA"/>
    <property type="match status" value="1"/>
</dbReference>
<dbReference type="PRINTS" id="PR01021">
    <property type="entry name" value="OMPADOMAIN"/>
</dbReference>
<dbReference type="InterPro" id="IPR006664">
    <property type="entry name" value="OMP_bac"/>
</dbReference>
<dbReference type="Pfam" id="PF02412">
    <property type="entry name" value="TSP_3"/>
    <property type="match status" value="2"/>
</dbReference>
<feature type="chain" id="PRO_5010697423" evidence="6">
    <location>
        <begin position="25"/>
        <end position="465"/>
    </location>
</feature>